<evidence type="ECO:0000313" key="2">
    <source>
        <dbReference type="Proteomes" id="UP000189701"/>
    </source>
</evidence>
<dbReference type="Proteomes" id="UP000189701">
    <property type="component" value="Unplaced"/>
</dbReference>
<proteinExistence type="predicted"/>
<reference evidence="2" key="1">
    <citation type="journal article" date="2013" name="Genome Biol.">
        <title>Reference genomes and transcriptomes of Nicotiana sylvestris and Nicotiana tomentosiformis.</title>
        <authorList>
            <person name="Sierro N."/>
            <person name="Battey J.N."/>
            <person name="Ouadi S."/>
            <person name="Bovet L."/>
            <person name="Goepfert S."/>
            <person name="Bakaher N."/>
            <person name="Peitsch M.C."/>
            <person name="Ivanov N.V."/>
        </authorList>
    </citation>
    <scope>NUCLEOTIDE SEQUENCE [LARGE SCALE GENOMIC DNA]</scope>
</reference>
<feature type="compositionally biased region" description="Polar residues" evidence="1">
    <location>
        <begin position="1"/>
        <end position="18"/>
    </location>
</feature>
<dbReference type="AlphaFoldDB" id="A0A1U7YNL7"/>
<name>A0A1U7YNL7_NICSY</name>
<protein>
    <submittedName>
        <fullName evidence="3">Uncharacterized protein LOC104246601 isoform X2</fullName>
    </submittedName>
</protein>
<sequence>MLNNKQSVVVTSSHQKGVTKQVVDEDEEETLGRSKFENNDIEDGRKVKDKEEKEGKTKEDQVFDESYQRGQNGTNDLLIFHEERMEILVKVNEITFTGVLKAMSVSLTIYGISFAVGVEYHRVVVDVSIAYRLDDHNTGHLRCAIGEEFDACGILCSSLKSFNKDFFDLGRMEFGYYDLFDVKLLVQCTVLWNQESLMLLVAKILQLVYYTVEFD</sequence>
<gene>
    <name evidence="3" type="primary">LOC104246601</name>
</gene>
<reference evidence="3" key="2">
    <citation type="submission" date="2025-08" db="UniProtKB">
        <authorList>
            <consortium name="RefSeq"/>
        </authorList>
    </citation>
    <scope>IDENTIFICATION</scope>
    <source>
        <tissue evidence="3">Leaf</tissue>
    </source>
</reference>
<feature type="compositionally biased region" description="Basic and acidic residues" evidence="1">
    <location>
        <begin position="30"/>
        <end position="61"/>
    </location>
</feature>
<evidence type="ECO:0000256" key="1">
    <source>
        <dbReference type="SAM" id="MobiDB-lite"/>
    </source>
</evidence>
<evidence type="ECO:0000313" key="3">
    <source>
        <dbReference type="RefSeq" id="XP_009800834.1"/>
    </source>
</evidence>
<keyword evidence="2" id="KW-1185">Reference proteome</keyword>
<dbReference type="RefSeq" id="XP_009800834.1">
    <property type="nucleotide sequence ID" value="XM_009802532.1"/>
</dbReference>
<organism evidence="2 3">
    <name type="scientific">Nicotiana sylvestris</name>
    <name type="common">Wood tobacco</name>
    <name type="synonym">South American tobacco</name>
    <dbReference type="NCBI Taxonomy" id="4096"/>
    <lineage>
        <taxon>Eukaryota</taxon>
        <taxon>Viridiplantae</taxon>
        <taxon>Streptophyta</taxon>
        <taxon>Embryophyta</taxon>
        <taxon>Tracheophyta</taxon>
        <taxon>Spermatophyta</taxon>
        <taxon>Magnoliopsida</taxon>
        <taxon>eudicotyledons</taxon>
        <taxon>Gunneridae</taxon>
        <taxon>Pentapetalae</taxon>
        <taxon>asterids</taxon>
        <taxon>lamiids</taxon>
        <taxon>Solanales</taxon>
        <taxon>Solanaceae</taxon>
        <taxon>Nicotianoideae</taxon>
        <taxon>Nicotianeae</taxon>
        <taxon>Nicotiana</taxon>
    </lineage>
</organism>
<feature type="region of interest" description="Disordered" evidence="1">
    <location>
        <begin position="1"/>
        <end position="69"/>
    </location>
</feature>
<accession>A0A1U7YNL7</accession>